<feature type="coiled-coil region" evidence="1">
    <location>
        <begin position="44"/>
        <end position="71"/>
    </location>
</feature>
<dbReference type="Proteomes" id="UP000198888">
    <property type="component" value="Unassembled WGS sequence"/>
</dbReference>
<evidence type="ECO:0000313" key="4">
    <source>
        <dbReference type="Proteomes" id="UP000198888"/>
    </source>
</evidence>
<keyword evidence="4" id="KW-1185">Reference proteome</keyword>
<dbReference type="GeneID" id="35003065"/>
<dbReference type="EMBL" id="FNYR01000010">
    <property type="protein sequence ID" value="SEI88607.1"/>
    <property type="molecule type" value="Genomic_DNA"/>
</dbReference>
<reference evidence="3 4" key="1">
    <citation type="submission" date="2016-10" db="EMBL/GenBank/DDBJ databases">
        <authorList>
            <person name="de Groot N.N."/>
        </authorList>
    </citation>
    <scope>NUCLEOTIDE SEQUENCE [LARGE SCALE GENOMIC DNA]</scope>
    <source>
        <strain evidence="3 4">DSM 22187</strain>
    </source>
</reference>
<feature type="compositionally biased region" description="Basic and acidic residues" evidence="2">
    <location>
        <begin position="19"/>
        <end position="30"/>
    </location>
</feature>
<proteinExistence type="predicted"/>
<feature type="coiled-coil region" evidence="1">
    <location>
        <begin position="118"/>
        <end position="184"/>
    </location>
</feature>
<accession>A0A1H6UFZ5</accession>
<dbReference type="KEGG" id="hae:halTADL_2286"/>
<evidence type="ECO:0000313" key="3">
    <source>
        <dbReference type="EMBL" id="SEI88607.1"/>
    </source>
</evidence>
<sequence>MASEQEDPAPLPAQIEEWVTDRTAETGDSRETVLARAVASYRLLAENEDEDDALETALSDLEARIGALESDPDVDRIAELEADLDEHVDDLRSRIVDVVKEARSRAPADHSHAEFDRLAGIEADQEAVESRLDELKGETAERYDGIEARLAETDDDVESMSASVETLEAKADRLAGAVVDLRRRLKRVESHVSHQTALAKLLETAAREDIEKAKCDNCSEMVRLGLLVEPACPHCRSAFDGIEPGSMFFNSAWLTIADRPALEAGSTTEEPFDADTESQPATDDRARQDER</sequence>
<dbReference type="STRING" id="1073996.SAMN05444271_11094"/>
<dbReference type="RefSeq" id="WP_089672474.1">
    <property type="nucleotide sequence ID" value="NZ_CP024845.1"/>
</dbReference>
<organism evidence="3 4">
    <name type="scientific">Halohasta litchfieldiae</name>
    <dbReference type="NCBI Taxonomy" id="1073996"/>
    <lineage>
        <taxon>Archaea</taxon>
        <taxon>Methanobacteriati</taxon>
        <taxon>Methanobacteriota</taxon>
        <taxon>Stenosarchaea group</taxon>
        <taxon>Halobacteria</taxon>
        <taxon>Halobacteriales</taxon>
        <taxon>Haloferacaceae</taxon>
        <taxon>Halohasta</taxon>
    </lineage>
</organism>
<gene>
    <name evidence="3" type="ORF">SAMN05444271_11094</name>
</gene>
<dbReference type="OrthoDB" id="178000at2157"/>
<protein>
    <recommendedName>
        <fullName evidence="5">CopG family transcriptional regulator</fullName>
    </recommendedName>
</protein>
<dbReference type="AlphaFoldDB" id="A0A1H6UFZ5"/>
<feature type="region of interest" description="Disordered" evidence="2">
    <location>
        <begin position="1"/>
        <end position="30"/>
    </location>
</feature>
<keyword evidence="1" id="KW-0175">Coiled coil</keyword>
<name>A0A1H6UFZ5_9EURY</name>
<feature type="region of interest" description="Disordered" evidence="2">
    <location>
        <begin position="264"/>
        <end position="291"/>
    </location>
</feature>
<evidence type="ECO:0000256" key="1">
    <source>
        <dbReference type="SAM" id="Coils"/>
    </source>
</evidence>
<accession>A0A2H4Q3T2</accession>
<evidence type="ECO:0008006" key="5">
    <source>
        <dbReference type="Google" id="ProtNLM"/>
    </source>
</evidence>
<feature type="compositionally biased region" description="Basic and acidic residues" evidence="2">
    <location>
        <begin position="282"/>
        <end position="291"/>
    </location>
</feature>
<evidence type="ECO:0000256" key="2">
    <source>
        <dbReference type="SAM" id="MobiDB-lite"/>
    </source>
</evidence>